<dbReference type="EMBL" id="JAGMUV010000002">
    <property type="protein sequence ID" value="KAH7170434.1"/>
    <property type="molecule type" value="Genomic_DNA"/>
</dbReference>
<feature type="region of interest" description="Disordered" evidence="1">
    <location>
        <begin position="1"/>
        <end position="38"/>
    </location>
</feature>
<proteinExistence type="predicted"/>
<dbReference type="AlphaFoldDB" id="A0A9P9JGN4"/>
<accession>A0A9P9JGN4</accession>
<sequence length="277" mass="30815">MGDGDWRNSMLHPNLASPTRSRTPPTAACRSRRSRTTNRDRYTLVGRAEFRSLISPSVHLGYLSWPLVTPQQIDGKGTKRGDAYVAQIGVMYSMKIHESNGVYRYRFMESTDNFLQTPDNPGQAVTPTPSSHPTAALMLARTRWKQPTSRYFNRPSGSCLPLLLALALALGPRPEKKKNLPIASYIVSCRVVSCRAVLRCIVPRRIDRPTSTGLFSVYGPVMSMHDNKATNPRLPRATIVNKWTEEMQQAADVKCNDGAFSSANGHQQVPWPCLDSG</sequence>
<dbReference type="Proteomes" id="UP000738349">
    <property type="component" value="Unassembled WGS sequence"/>
</dbReference>
<evidence type="ECO:0000313" key="2">
    <source>
        <dbReference type="EMBL" id="KAH7170434.1"/>
    </source>
</evidence>
<reference evidence="2" key="1">
    <citation type="journal article" date="2021" name="Nat. Commun.">
        <title>Genetic determinants of endophytism in the Arabidopsis root mycobiome.</title>
        <authorList>
            <person name="Mesny F."/>
            <person name="Miyauchi S."/>
            <person name="Thiergart T."/>
            <person name="Pickel B."/>
            <person name="Atanasova L."/>
            <person name="Karlsson M."/>
            <person name="Huettel B."/>
            <person name="Barry K.W."/>
            <person name="Haridas S."/>
            <person name="Chen C."/>
            <person name="Bauer D."/>
            <person name="Andreopoulos W."/>
            <person name="Pangilinan J."/>
            <person name="LaButti K."/>
            <person name="Riley R."/>
            <person name="Lipzen A."/>
            <person name="Clum A."/>
            <person name="Drula E."/>
            <person name="Henrissat B."/>
            <person name="Kohler A."/>
            <person name="Grigoriev I.V."/>
            <person name="Martin F.M."/>
            <person name="Hacquard S."/>
        </authorList>
    </citation>
    <scope>NUCLEOTIDE SEQUENCE</scope>
    <source>
        <strain evidence="2">MPI-CAGE-AT-0147</strain>
    </source>
</reference>
<evidence type="ECO:0000256" key="1">
    <source>
        <dbReference type="SAM" id="MobiDB-lite"/>
    </source>
</evidence>
<keyword evidence="3" id="KW-1185">Reference proteome</keyword>
<evidence type="ECO:0000313" key="3">
    <source>
        <dbReference type="Proteomes" id="UP000738349"/>
    </source>
</evidence>
<protein>
    <submittedName>
        <fullName evidence="2">Uncharacterized protein</fullName>
    </submittedName>
</protein>
<comment type="caution">
    <text evidence="2">The sequence shown here is derived from an EMBL/GenBank/DDBJ whole genome shotgun (WGS) entry which is preliminary data.</text>
</comment>
<gene>
    <name evidence="2" type="ORF">EDB81DRAFT_164552</name>
</gene>
<name>A0A9P9JGN4_9HYPO</name>
<organism evidence="2 3">
    <name type="scientific">Dactylonectria macrodidyma</name>
    <dbReference type="NCBI Taxonomy" id="307937"/>
    <lineage>
        <taxon>Eukaryota</taxon>
        <taxon>Fungi</taxon>
        <taxon>Dikarya</taxon>
        <taxon>Ascomycota</taxon>
        <taxon>Pezizomycotina</taxon>
        <taxon>Sordariomycetes</taxon>
        <taxon>Hypocreomycetidae</taxon>
        <taxon>Hypocreales</taxon>
        <taxon>Nectriaceae</taxon>
        <taxon>Dactylonectria</taxon>
    </lineage>
</organism>